<dbReference type="GO" id="GO:0016567">
    <property type="term" value="P:protein ubiquitination"/>
    <property type="evidence" value="ECO:0007669"/>
    <property type="project" value="InterPro"/>
</dbReference>
<dbReference type="Gene3D" id="3.30.40.10">
    <property type="entry name" value="Zinc/RING finger domain, C3HC4 (zinc finger)"/>
    <property type="match status" value="1"/>
</dbReference>
<evidence type="ECO:0000259" key="6">
    <source>
        <dbReference type="PROSITE" id="PS51698"/>
    </source>
</evidence>
<keyword evidence="8" id="KW-1185">Reference proteome</keyword>
<feature type="domain" description="U-box" evidence="6">
    <location>
        <begin position="179"/>
        <end position="258"/>
    </location>
</feature>
<proteinExistence type="predicted"/>
<reference evidence="7" key="1">
    <citation type="journal article" date="2023" name="Nat. Commun.">
        <title>Diploid and tetraploid genomes of Acorus and the evolution of monocots.</title>
        <authorList>
            <person name="Ma L."/>
            <person name="Liu K.W."/>
            <person name="Li Z."/>
            <person name="Hsiao Y.Y."/>
            <person name="Qi Y."/>
            <person name="Fu T."/>
            <person name="Tang G.D."/>
            <person name="Zhang D."/>
            <person name="Sun W.H."/>
            <person name="Liu D.K."/>
            <person name="Li Y."/>
            <person name="Chen G.Z."/>
            <person name="Liu X.D."/>
            <person name="Liao X.Y."/>
            <person name="Jiang Y.T."/>
            <person name="Yu X."/>
            <person name="Hao Y."/>
            <person name="Huang J."/>
            <person name="Zhao X.W."/>
            <person name="Ke S."/>
            <person name="Chen Y.Y."/>
            <person name="Wu W.L."/>
            <person name="Hsu J.L."/>
            <person name="Lin Y.F."/>
            <person name="Huang M.D."/>
            <person name="Li C.Y."/>
            <person name="Huang L."/>
            <person name="Wang Z.W."/>
            <person name="Zhao X."/>
            <person name="Zhong W.Y."/>
            <person name="Peng D.H."/>
            <person name="Ahmad S."/>
            <person name="Lan S."/>
            <person name="Zhang J.S."/>
            <person name="Tsai W.C."/>
            <person name="Van de Peer Y."/>
            <person name="Liu Z.J."/>
        </authorList>
    </citation>
    <scope>NUCLEOTIDE SEQUENCE</scope>
    <source>
        <strain evidence="7">SCP</strain>
    </source>
</reference>
<dbReference type="InterPro" id="IPR003613">
    <property type="entry name" value="Ubox_domain"/>
</dbReference>
<dbReference type="InterPro" id="IPR045210">
    <property type="entry name" value="RING-Ubox_PUB"/>
</dbReference>
<dbReference type="PANTHER" id="PTHR45958">
    <property type="entry name" value="RING-TYPE E3 UBIQUITIN TRANSFERASE"/>
    <property type="match status" value="1"/>
</dbReference>
<dbReference type="Pfam" id="PF04564">
    <property type="entry name" value="U-box"/>
    <property type="match status" value="1"/>
</dbReference>
<dbReference type="GO" id="GO:0061630">
    <property type="term" value="F:ubiquitin protein ligase activity"/>
    <property type="evidence" value="ECO:0007669"/>
    <property type="project" value="UniProtKB-EC"/>
</dbReference>
<name>A0AAV9BCQ1_ACOGR</name>
<dbReference type="InterPro" id="IPR052608">
    <property type="entry name" value="U-box_domain_protein"/>
</dbReference>
<comment type="catalytic activity">
    <reaction evidence="1">
        <text>S-ubiquitinyl-[E2 ubiquitin-conjugating enzyme]-L-cysteine + [acceptor protein]-L-lysine = [E2 ubiquitin-conjugating enzyme]-L-cysteine + N(6)-ubiquitinyl-[acceptor protein]-L-lysine.</text>
        <dbReference type="EC" id="2.3.2.27"/>
    </reaction>
</comment>
<dbReference type="Gene3D" id="1.25.10.10">
    <property type="entry name" value="Leucine-rich Repeat Variant"/>
    <property type="match status" value="3"/>
</dbReference>
<keyword evidence="4" id="KW-0808">Transferase</keyword>
<dbReference type="PROSITE" id="PS51698">
    <property type="entry name" value="U_BOX"/>
    <property type="match status" value="1"/>
</dbReference>
<dbReference type="PANTHER" id="PTHR45958:SF4">
    <property type="entry name" value="U-BOX DOMAIN-CONTAINING PROTEIN 42-RELATED"/>
    <property type="match status" value="1"/>
</dbReference>
<dbReference type="EMBL" id="JAUJYN010000004">
    <property type="protein sequence ID" value="KAK1274528.1"/>
    <property type="molecule type" value="Genomic_DNA"/>
</dbReference>
<dbReference type="SUPFAM" id="SSF48371">
    <property type="entry name" value="ARM repeat"/>
    <property type="match status" value="2"/>
</dbReference>
<dbReference type="SMART" id="SM00185">
    <property type="entry name" value="ARM"/>
    <property type="match status" value="7"/>
</dbReference>
<organism evidence="7 8">
    <name type="scientific">Acorus gramineus</name>
    <name type="common">Dwarf sweet flag</name>
    <dbReference type="NCBI Taxonomy" id="55184"/>
    <lineage>
        <taxon>Eukaryota</taxon>
        <taxon>Viridiplantae</taxon>
        <taxon>Streptophyta</taxon>
        <taxon>Embryophyta</taxon>
        <taxon>Tracheophyta</taxon>
        <taxon>Spermatophyta</taxon>
        <taxon>Magnoliopsida</taxon>
        <taxon>Liliopsida</taxon>
        <taxon>Acoraceae</taxon>
        <taxon>Acorus</taxon>
    </lineage>
</organism>
<evidence type="ECO:0000256" key="1">
    <source>
        <dbReference type="ARBA" id="ARBA00000900"/>
    </source>
</evidence>
<dbReference type="InterPro" id="IPR000225">
    <property type="entry name" value="Armadillo"/>
</dbReference>
<dbReference type="CDD" id="cd16664">
    <property type="entry name" value="RING-Ubox_PUB"/>
    <property type="match status" value="1"/>
</dbReference>
<dbReference type="EC" id="2.3.2.27" evidence="3"/>
<dbReference type="InterPro" id="IPR013083">
    <property type="entry name" value="Znf_RING/FYVE/PHD"/>
</dbReference>
<reference evidence="7" key="2">
    <citation type="submission" date="2023-06" db="EMBL/GenBank/DDBJ databases">
        <authorList>
            <person name="Ma L."/>
            <person name="Liu K.-W."/>
            <person name="Li Z."/>
            <person name="Hsiao Y.-Y."/>
            <person name="Qi Y."/>
            <person name="Fu T."/>
            <person name="Tang G."/>
            <person name="Zhang D."/>
            <person name="Sun W.-H."/>
            <person name="Liu D.-K."/>
            <person name="Li Y."/>
            <person name="Chen G.-Z."/>
            <person name="Liu X.-D."/>
            <person name="Liao X.-Y."/>
            <person name="Jiang Y.-T."/>
            <person name="Yu X."/>
            <person name="Hao Y."/>
            <person name="Huang J."/>
            <person name="Zhao X.-W."/>
            <person name="Ke S."/>
            <person name="Chen Y.-Y."/>
            <person name="Wu W.-L."/>
            <person name="Hsu J.-L."/>
            <person name="Lin Y.-F."/>
            <person name="Huang M.-D."/>
            <person name="Li C.-Y."/>
            <person name="Huang L."/>
            <person name="Wang Z.-W."/>
            <person name="Zhao X."/>
            <person name="Zhong W.-Y."/>
            <person name="Peng D.-H."/>
            <person name="Ahmad S."/>
            <person name="Lan S."/>
            <person name="Zhang J.-S."/>
            <person name="Tsai W.-C."/>
            <person name="Van De Peer Y."/>
            <person name="Liu Z.-J."/>
        </authorList>
    </citation>
    <scope>NUCLEOTIDE SEQUENCE</scope>
    <source>
        <strain evidence="7">SCP</strain>
        <tissue evidence="7">Leaves</tissue>
    </source>
</reference>
<accession>A0AAV9BCQ1</accession>
<evidence type="ECO:0000256" key="3">
    <source>
        <dbReference type="ARBA" id="ARBA00012483"/>
    </source>
</evidence>
<evidence type="ECO:0000313" key="7">
    <source>
        <dbReference type="EMBL" id="KAK1274528.1"/>
    </source>
</evidence>
<evidence type="ECO:0000256" key="4">
    <source>
        <dbReference type="ARBA" id="ARBA00022679"/>
    </source>
</evidence>
<dbReference type="AlphaFoldDB" id="A0AAV9BCQ1"/>
<feature type="region of interest" description="Disordered" evidence="5">
    <location>
        <begin position="94"/>
        <end position="119"/>
    </location>
</feature>
<dbReference type="SUPFAM" id="SSF57850">
    <property type="entry name" value="RING/U-box"/>
    <property type="match status" value="1"/>
</dbReference>
<evidence type="ECO:0000313" key="8">
    <source>
        <dbReference type="Proteomes" id="UP001179952"/>
    </source>
</evidence>
<gene>
    <name evidence="7" type="ORF">QJS04_geneDACA007780</name>
</gene>
<comment type="caution">
    <text evidence="7">The sequence shown here is derived from an EMBL/GenBank/DDBJ whole genome shotgun (WGS) entry which is preliminary data.</text>
</comment>
<protein>
    <recommendedName>
        <fullName evidence="3">RING-type E3 ubiquitin transferase</fullName>
        <ecNumber evidence="3">2.3.2.27</ecNumber>
    </recommendedName>
</protein>
<evidence type="ECO:0000256" key="5">
    <source>
        <dbReference type="SAM" id="MobiDB-lite"/>
    </source>
</evidence>
<dbReference type="SMART" id="SM00504">
    <property type="entry name" value="Ubox"/>
    <property type="match status" value="1"/>
</dbReference>
<evidence type="ECO:0000256" key="2">
    <source>
        <dbReference type="ARBA" id="ARBA00004906"/>
    </source>
</evidence>
<dbReference type="Proteomes" id="UP001179952">
    <property type="component" value="Unassembled WGS sequence"/>
</dbReference>
<comment type="pathway">
    <text evidence="2">Protein modification; protein ubiquitination.</text>
</comment>
<sequence>MELMTSKNATLNLTEILQNLSKSVDLAKNLISNCSPEAGPIGDSELQSTFEQLENTIRNIGEGLNSIPSSTFRDQYVDVAAKSISREMREAQFQVNGDQTNKPHKEPESENNLSDVSMLVRRDSDLYPGRIEDSIEGSSTDMPRLVDFLRGMVYNSHENSNNGSPSLKTLPQVAEYMEPLYDTFFCPLTKRVMEDPVTIESGITYERRVITEWFRRSEEGAEDIVCPMTGQRLLSRALSTNIALKTTIDEWKERNVNARIKVARAALTLGSSKSMIFEALKDLQQLCRSSQNKANAHNTAIVSILVRYLEYRDRKIRRETMETLRVLVEDDEHGKEIIANTNAIETAMKMLSSDHHSERHAAVSFLLELSKSRTLCERIGSVAGGILMLITIKLGDSADAFAAEKAGEILKNLEQYPENIKFMAENGLLEPLLRNLIEGSEEMQMEMGSYLGEIVLNDDTKLYVAERASASLIKMVHSGNTLTRKSAFKALTQISSHRSNANTLVESGIVPIMIEELFTRRIYNEPMNSDSEAALILANILELGVILDPEALQVNSRGHRMASDYVVYNIVHMLHNSSPEELNTSLVRILSSLTRSPDATTRIVSVIRENDMSHALIELLNSPKEELNIACAKLLTTLSPHIGHTISDRLCRTRGQPESLIEKLERTQITEKHAIFTNFLAKLPYQNLTLNLALLEKNTVTTILQRFNEVQRGETRTSRFTTPYLEGLVGILVRFTATLYDPQILKMARAHNLTSVFTELLISTTGSDEVQRLAAVGLENLSSESVNLSKIPQEIQVKKSFLQRIFSGCFTIYPTEEYKLMVCPIHRGVCSSHETFCLLDAKAVERLIGCLESENSKVVGAALAAIITLLDERVDVDKSVVLLSEANVVRRVLGALKDHREESVRRRLLWVIEQFLMRGGEGSVVFDDISRDRSLPSTLVRAFHHGEGNTRQMAERILRHLNRMPGFSNKVVL</sequence>
<dbReference type="InterPro" id="IPR011989">
    <property type="entry name" value="ARM-like"/>
</dbReference>
<dbReference type="InterPro" id="IPR016024">
    <property type="entry name" value="ARM-type_fold"/>
</dbReference>